<dbReference type="PROSITE" id="PS50878">
    <property type="entry name" value="RT_POL"/>
    <property type="match status" value="1"/>
</dbReference>
<dbReference type="EMBL" id="ASHM01090506">
    <property type="protein sequence ID" value="PNX63452.1"/>
    <property type="molecule type" value="Genomic_DNA"/>
</dbReference>
<dbReference type="PANTHER" id="PTHR33116">
    <property type="entry name" value="REVERSE TRANSCRIPTASE ZINC-BINDING DOMAIN-CONTAINING PROTEIN-RELATED-RELATED"/>
    <property type="match status" value="1"/>
</dbReference>
<name>A0A2K3KB01_TRIPR</name>
<gene>
    <name evidence="2" type="ORF">L195_g053513</name>
</gene>
<protein>
    <submittedName>
        <fullName evidence="2">Ribonuclease H</fullName>
    </submittedName>
</protein>
<dbReference type="PANTHER" id="PTHR33116:SF80">
    <property type="entry name" value="REVERSE TRANSCRIPTASE ZINC-BINDING DOMAIN-CONTAINING PROTEIN"/>
    <property type="match status" value="1"/>
</dbReference>
<organism evidence="2 3">
    <name type="scientific">Trifolium pratense</name>
    <name type="common">Red clover</name>
    <dbReference type="NCBI Taxonomy" id="57577"/>
    <lineage>
        <taxon>Eukaryota</taxon>
        <taxon>Viridiplantae</taxon>
        <taxon>Streptophyta</taxon>
        <taxon>Embryophyta</taxon>
        <taxon>Tracheophyta</taxon>
        <taxon>Spermatophyta</taxon>
        <taxon>Magnoliopsida</taxon>
        <taxon>eudicotyledons</taxon>
        <taxon>Gunneridae</taxon>
        <taxon>Pentapetalae</taxon>
        <taxon>rosids</taxon>
        <taxon>fabids</taxon>
        <taxon>Fabales</taxon>
        <taxon>Fabaceae</taxon>
        <taxon>Papilionoideae</taxon>
        <taxon>50 kb inversion clade</taxon>
        <taxon>NPAAA clade</taxon>
        <taxon>Hologalegina</taxon>
        <taxon>IRL clade</taxon>
        <taxon>Trifolieae</taxon>
        <taxon>Trifolium</taxon>
    </lineage>
</organism>
<evidence type="ECO:0000259" key="1">
    <source>
        <dbReference type="PROSITE" id="PS50878"/>
    </source>
</evidence>
<dbReference type="SUPFAM" id="SSF56672">
    <property type="entry name" value="DNA/RNA polymerases"/>
    <property type="match status" value="1"/>
</dbReference>
<dbReference type="Pfam" id="PF00078">
    <property type="entry name" value="RVT_1"/>
    <property type="match status" value="1"/>
</dbReference>
<evidence type="ECO:0000313" key="2">
    <source>
        <dbReference type="EMBL" id="PNX63452.1"/>
    </source>
</evidence>
<evidence type="ECO:0000313" key="3">
    <source>
        <dbReference type="Proteomes" id="UP000236291"/>
    </source>
</evidence>
<dbReference type="InterPro" id="IPR043502">
    <property type="entry name" value="DNA/RNA_pol_sf"/>
</dbReference>
<dbReference type="InterPro" id="IPR000477">
    <property type="entry name" value="RT_dom"/>
</dbReference>
<reference evidence="2 3" key="2">
    <citation type="journal article" date="2017" name="Front. Plant Sci.">
        <title>Gene Classification and Mining of Molecular Markers Useful in Red Clover (Trifolium pratense) Breeding.</title>
        <authorList>
            <person name="Istvanek J."/>
            <person name="Dluhosova J."/>
            <person name="Dluhos P."/>
            <person name="Patkova L."/>
            <person name="Nedelnik J."/>
            <person name="Repkova J."/>
        </authorList>
    </citation>
    <scope>NUCLEOTIDE SEQUENCE [LARGE SCALE GENOMIC DNA]</scope>
    <source>
        <strain evidence="3">cv. Tatra</strain>
        <tissue evidence="2">Young leaves</tissue>
    </source>
</reference>
<dbReference type="Proteomes" id="UP000236291">
    <property type="component" value="Unassembled WGS sequence"/>
</dbReference>
<comment type="caution">
    <text evidence="2">The sequence shown here is derived from an EMBL/GenBank/DDBJ whole genome shotgun (WGS) entry which is preliminary data.</text>
</comment>
<dbReference type="AlphaFoldDB" id="A0A2K3KB01"/>
<proteinExistence type="predicted"/>
<accession>A0A2K3KB01</accession>
<dbReference type="STRING" id="57577.A0A2K3KB01"/>
<feature type="domain" description="Reverse transcriptase" evidence="1">
    <location>
        <begin position="1"/>
        <end position="166"/>
    </location>
</feature>
<feature type="non-terminal residue" evidence="2">
    <location>
        <position position="1"/>
    </location>
</feature>
<reference evidence="2 3" key="1">
    <citation type="journal article" date="2014" name="Am. J. Bot.">
        <title>Genome assembly and annotation for red clover (Trifolium pratense; Fabaceae).</title>
        <authorList>
            <person name="Istvanek J."/>
            <person name="Jaros M."/>
            <person name="Krenek A."/>
            <person name="Repkova J."/>
        </authorList>
    </citation>
    <scope>NUCLEOTIDE SEQUENCE [LARGE SCALE GENOMIC DNA]</scope>
    <source>
        <strain evidence="3">cv. Tatra</strain>
        <tissue evidence="2">Young leaves</tissue>
    </source>
</reference>
<sequence length="230" mass="25119">SALDVVSNVEALDVVSNVEAFYPTSCLNICFSKMRPTQFSNTINGTQQGYFKCSRGVRQGDPLSPLLFCIAEEVLSRGITRLVDDGQLDLIRGTRSCQVPSHSLYADDVMIYCSGKLSGLEALRMLFTRYAISSGQVIDAAKSTIFAGSISQARLGHIANLFGFTIGTFPFVHLGIPIFSGKPKNIYLQPIDDKVRAKLSAWKASLLSIAGRIQLVKSVIQSMLIYSLQI</sequence>